<evidence type="ECO:0000259" key="1">
    <source>
        <dbReference type="Pfam" id="PF02915"/>
    </source>
</evidence>
<dbReference type="InterPro" id="IPR009078">
    <property type="entry name" value="Ferritin-like_SF"/>
</dbReference>
<dbReference type="Pfam" id="PF02915">
    <property type="entry name" value="Rubrerythrin"/>
    <property type="match status" value="1"/>
</dbReference>
<organism evidence="2 3">
    <name type="scientific">Aerophobetes bacterium</name>
    <dbReference type="NCBI Taxonomy" id="2030807"/>
    <lineage>
        <taxon>Bacteria</taxon>
        <taxon>Candidatus Aerophobota</taxon>
    </lineage>
</organism>
<dbReference type="AlphaFoldDB" id="A0A662DAD5"/>
<dbReference type="GO" id="GO:0016491">
    <property type="term" value="F:oxidoreductase activity"/>
    <property type="evidence" value="ECO:0007669"/>
    <property type="project" value="InterPro"/>
</dbReference>
<dbReference type="InterPro" id="IPR003251">
    <property type="entry name" value="Rr_diiron-bd_dom"/>
</dbReference>
<proteinExistence type="predicted"/>
<gene>
    <name evidence="2" type="ORF">DRJ04_08015</name>
</gene>
<dbReference type="SUPFAM" id="SSF47240">
    <property type="entry name" value="Ferritin-like"/>
    <property type="match status" value="1"/>
</dbReference>
<evidence type="ECO:0000313" key="2">
    <source>
        <dbReference type="EMBL" id="RLE11467.1"/>
    </source>
</evidence>
<dbReference type="GO" id="GO:0046872">
    <property type="term" value="F:metal ion binding"/>
    <property type="evidence" value="ECO:0007669"/>
    <property type="project" value="InterPro"/>
</dbReference>
<accession>A0A662DAD5</accession>
<dbReference type="CDD" id="cd01045">
    <property type="entry name" value="Ferritin_like_AB"/>
    <property type="match status" value="1"/>
</dbReference>
<comment type="caution">
    <text evidence="2">The sequence shown here is derived from an EMBL/GenBank/DDBJ whole genome shotgun (WGS) entry which is preliminary data.</text>
</comment>
<sequence>MESLRQVINAAIKMEKDGIDFYRKAADKSSHPFGKEMFLSFMKDEERHLNAFKETLTNLGFSDFEKYFDKTPREEIKTVFNQIRNKIKKKVAASPDELEVLKIGMKMEDESVHFYQNWLGETSDERAEKLLERLVLEEKEHYKILENTYSLLKDSGKWFLWEEKALINGG</sequence>
<dbReference type="EMBL" id="QMQA01000249">
    <property type="protein sequence ID" value="RLE11467.1"/>
    <property type="molecule type" value="Genomic_DNA"/>
</dbReference>
<feature type="domain" description="Rubrerythrin diiron-binding" evidence="1">
    <location>
        <begin position="8"/>
        <end position="147"/>
    </location>
</feature>
<dbReference type="PANTHER" id="PTHR33531">
    <property type="entry name" value="RUBRERYTHRIN SUBFAMILY"/>
    <property type="match status" value="1"/>
</dbReference>
<dbReference type="InterPro" id="IPR012347">
    <property type="entry name" value="Ferritin-like"/>
</dbReference>
<dbReference type="Gene3D" id="1.20.1260.10">
    <property type="match status" value="1"/>
</dbReference>
<dbReference type="Proteomes" id="UP000280417">
    <property type="component" value="Unassembled WGS sequence"/>
</dbReference>
<name>A0A662DAD5_UNCAE</name>
<evidence type="ECO:0000313" key="3">
    <source>
        <dbReference type="Proteomes" id="UP000280417"/>
    </source>
</evidence>
<reference evidence="2 3" key="1">
    <citation type="submission" date="2018-06" db="EMBL/GenBank/DDBJ databases">
        <title>Extensive metabolic versatility and redundancy in microbially diverse, dynamic hydrothermal sediments.</title>
        <authorList>
            <person name="Dombrowski N."/>
            <person name="Teske A."/>
            <person name="Baker B.J."/>
        </authorList>
    </citation>
    <scope>NUCLEOTIDE SEQUENCE [LARGE SCALE GENOMIC DNA]</scope>
    <source>
        <strain evidence="2">B3_G15</strain>
    </source>
</reference>
<dbReference type="PANTHER" id="PTHR33531:SF7">
    <property type="entry name" value="HYPOTHETICAL MEMBRANE PROTEIN, CONSERVED"/>
    <property type="match status" value="1"/>
</dbReference>
<protein>
    <recommendedName>
        <fullName evidence="1">Rubrerythrin diiron-binding domain-containing protein</fullName>
    </recommendedName>
</protein>